<accession>A0A9N8V6J0</accession>
<proteinExistence type="predicted"/>
<reference evidence="1" key="1">
    <citation type="submission" date="2021-06" db="EMBL/GenBank/DDBJ databases">
        <authorList>
            <person name="Kallberg Y."/>
            <person name="Tangrot J."/>
            <person name="Rosling A."/>
        </authorList>
    </citation>
    <scope>NUCLEOTIDE SEQUENCE</scope>
    <source>
        <strain evidence="1">CL551</strain>
    </source>
</reference>
<name>A0A9N8V6J0_9GLOM</name>
<sequence>MTLSVRIDLHTLCSCKFPFPSLRLYCDAASSNSFHYQNTLDPTFFPASPRNVNVHTNVVAVEINALDLQPGFSNVRLLRENVIRTLRQIDNNNFYSRKGKKT</sequence>
<dbReference type="AlphaFoldDB" id="A0A9N8V6J0"/>
<organism evidence="1 2">
    <name type="scientific">Acaulospora morrowiae</name>
    <dbReference type="NCBI Taxonomy" id="94023"/>
    <lineage>
        <taxon>Eukaryota</taxon>
        <taxon>Fungi</taxon>
        <taxon>Fungi incertae sedis</taxon>
        <taxon>Mucoromycota</taxon>
        <taxon>Glomeromycotina</taxon>
        <taxon>Glomeromycetes</taxon>
        <taxon>Diversisporales</taxon>
        <taxon>Acaulosporaceae</taxon>
        <taxon>Acaulospora</taxon>
    </lineage>
</organism>
<comment type="caution">
    <text evidence="1">The sequence shown here is derived from an EMBL/GenBank/DDBJ whole genome shotgun (WGS) entry which is preliminary data.</text>
</comment>
<dbReference type="Proteomes" id="UP000789342">
    <property type="component" value="Unassembled WGS sequence"/>
</dbReference>
<protein>
    <submittedName>
        <fullName evidence="1">2389_t:CDS:1</fullName>
    </submittedName>
</protein>
<evidence type="ECO:0000313" key="1">
    <source>
        <dbReference type="EMBL" id="CAG8444320.1"/>
    </source>
</evidence>
<evidence type="ECO:0000313" key="2">
    <source>
        <dbReference type="Proteomes" id="UP000789342"/>
    </source>
</evidence>
<gene>
    <name evidence="1" type="ORF">AMORRO_LOCUS508</name>
</gene>
<dbReference type="EMBL" id="CAJVPV010000138">
    <property type="protein sequence ID" value="CAG8444320.1"/>
    <property type="molecule type" value="Genomic_DNA"/>
</dbReference>
<keyword evidence="2" id="KW-1185">Reference proteome</keyword>